<gene>
    <name evidence="4 7" type="primary">msrA</name>
    <name evidence="7" type="ORF">D3272_11550</name>
</gene>
<dbReference type="OrthoDB" id="4174719at2"/>
<dbReference type="Proteomes" id="UP000289411">
    <property type="component" value="Unassembled WGS sequence"/>
</dbReference>
<feature type="domain" description="Peptide methionine sulphoxide reductase MsrA" evidence="6">
    <location>
        <begin position="53"/>
        <end position="204"/>
    </location>
</feature>
<sequence>MIGSALKRPLAIAALAALLCGGAAVLAPAAERPVRLPPPAADLDPGAPGLRRVVLAGGCFWGLQGMFEHVRGVTRVVAGYAGGEAATAHYRTVGSGGTGHAEAVEITYDPAAISYGKLLQLFFSTAHDATQVGGQGPDTGPQYRSAIFVADAAERRAAEGYIAQLGAGGQLHGRITTTLEPLRGFYPAEDYHQDYLIHHPDSLYIVMNDAPKITALRRLYPGLYRDAPVRVAAD</sequence>
<comment type="function">
    <text evidence="4">Has an important function as a repair enzyme for proteins that have been inactivated by oxidation. Catalyzes the reversible oxidation-reduction of methionine sulfoxide in proteins to methionine.</text>
</comment>
<evidence type="ECO:0000256" key="5">
    <source>
        <dbReference type="SAM" id="SignalP"/>
    </source>
</evidence>
<accession>A0A4Q2RCA0</accession>
<evidence type="ECO:0000256" key="1">
    <source>
        <dbReference type="ARBA" id="ARBA00023002"/>
    </source>
</evidence>
<dbReference type="RefSeq" id="WP_129219322.1">
    <property type="nucleotide sequence ID" value="NZ_QYBC01000008.1"/>
</dbReference>
<reference evidence="7 8" key="1">
    <citation type="submission" date="2018-09" db="EMBL/GenBank/DDBJ databases">
        <authorList>
            <person name="Grouzdev D.S."/>
            <person name="Krutkina M.S."/>
        </authorList>
    </citation>
    <scope>NUCLEOTIDE SEQUENCE [LARGE SCALE GENOMIC DNA]</scope>
    <source>
        <strain evidence="7 8">RmlP001</strain>
    </source>
</reference>
<keyword evidence="1 4" id="KW-0560">Oxidoreductase</keyword>
<dbReference type="PANTHER" id="PTHR43774">
    <property type="entry name" value="PEPTIDE METHIONINE SULFOXIDE REDUCTASE"/>
    <property type="match status" value="1"/>
</dbReference>
<dbReference type="Pfam" id="PF01625">
    <property type="entry name" value="PMSR"/>
    <property type="match status" value="1"/>
</dbReference>
<keyword evidence="8" id="KW-1185">Reference proteome</keyword>
<protein>
    <recommendedName>
        <fullName evidence="4">Peptide methionine sulfoxide reductase MsrA</fullName>
        <shortName evidence="4">Protein-methionine-S-oxide reductase</shortName>
        <ecNumber evidence="4">1.8.4.11</ecNumber>
    </recommendedName>
    <alternativeName>
        <fullName evidence="4">Peptide-methionine (S)-S-oxide reductase</fullName>
        <shortName evidence="4">Peptide Met(O) reductase</shortName>
    </alternativeName>
</protein>
<name>A0A4Q2RCA0_9HYPH</name>
<dbReference type="AlphaFoldDB" id="A0A4Q2RCA0"/>
<evidence type="ECO:0000313" key="7">
    <source>
        <dbReference type="EMBL" id="RYB05082.1"/>
    </source>
</evidence>
<evidence type="ECO:0000256" key="2">
    <source>
        <dbReference type="ARBA" id="ARBA00047806"/>
    </source>
</evidence>
<comment type="caution">
    <text evidence="7">The sequence shown here is derived from an EMBL/GenBank/DDBJ whole genome shotgun (WGS) entry which is preliminary data.</text>
</comment>
<dbReference type="PANTHER" id="PTHR43774:SF1">
    <property type="entry name" value="PEPTIDE METHIONINE SULFOXIDE REDUCTASE MSRA 2"/>
    <property type="match status" value="1"/>
</dbReference>
<dbReference type="GO" id="GO:0008113">
    <property type="term" value="F:peptide-methionine (S)-S-oxide reductase activity"/>
    <property type="evidence" value="ECO:0007669"/>
    <property type="project" value="UniProtKB-UniRule"/>
</dbReference>
<dbReference type="EMBL" id="QYBC01000008">
    <property type="protein sequence ID" value="RYB05082.1"/>
    <property type="molecule type" value="Genomic_DNA"/>
</dbReference>
<dbReference type="HAMAP" id="MF_01401">
    <property type="entry name" value="MsrA"/>
    <property type="match status" value="1"/>
</dbReference>
<dbReference type="EC" id="1.8.4.11" evidence="4"/>
<organism evidence="7 8">
    <name type="scientific">Lichenibacterium ramalinae</name>
    <dbReference type="NCBI Taxonomy" id="2316527"/>
    <lineage>
        <taxon>Bacteria</taxon>
        <taxon>Pseudomonadati</taxon>
        <taxon>Pseudomonadota</taxon>
        <taxon>Alphaproteobacteria</taxon>
        <taxon>Hyphomicrobiales</taxon>
        <taxon>Lichenihabitantaceae</taxon>
        <taxon>Lichenibacterium</taxon>
    </lineage>
</organism>
<evidence type="ECO:0000313" key="8">
    <source>
        <dbReference type="Proteomes" id="UP000289411"/>
    </source>
</evidence>
<evidence type="ECO:0000256" key="3">
    <source>
        <dbReference type="ARBA" id="ARBA00048782"/>
    </source>
</evidence>
<dbReference type="InterPro" id="IPR036509">
    <property type="entry name" value="Met_Sox_Rdtase_MsrA_sf"/>
</dbReference>
<dbReference type="GO" id="GO:0033744">
    <property type="term" value="F:L-methionine:thioredoxin-disulfide S-oxidoreductase activity"/>
    <property type="evidence" value="ECO:0007669"/>
    <property type="project" value="RHEA"/>
</dbReference>
<proteinExistence type="inferred from homology"/>
<dbReference type="NCBIfam" id="TIGR00401">
    <property type="entry name" value="msrA"/>
    <property type="match status" value="1"/>
</dbReference>
<feature type="active site" evidence="4">
    <location>
        <position position="59"/>
    </location>
</feature>
<feature type="chain" id="PRO_5020649193" description="Peptide methionine sulfoxide reductase MsrA" evidence="5">
    <location>
        <begin position="30"/>
        <end position="234"/>
    </location>
</feature>
<comment type="catalytic activity">
    <reaction evidence="3 4">
        <text>[thioredoxin]-disulfide + L-methionine + H2O = L-methionine (S)-S-oxide + [thioredoxin]-dithiol</text>
        <dbReference type="Rhea" id="RHEA:19993"/>
        <dbReference type="Rhea" id="RHEA-COMP:10698"/>
        <dbReference type="Rhea" id="RHEA-COMP:10700"/>
        <dbReference type="ChEBI" id="CHEBI:15377"/>
        <dbReference type="ChEBI" id="CHEBI:29950"/>
        <dbReference type="ChEBI" id="CHEBI:50058"/>
        <dbReference type="ChEBI" id="CHEBI:57844"/>
        <dbReference type="ChEBI" id="CHEBI:58772"/>
        <dbReference type="EC" id="1.8.4.11"/>
    </reaction>
</comment>
<evidence type="ECO:0000256" key="4">
    <source>
        <dbReference type="HAMAP-Rule" id="MF_01401"/>
    </source>
</evidence>
<evidence type="ECO:0000259" key="6">
    <source>
        <dbReference type="Pfam" id="PF01625"/>
    </source>
</evidence>
<keyword evidence="5" id="KW-0732">Signal</keyword>
<comment type="similarity">
    <text evidence="4">Belongs to the MsrA Met sulfoxide reductase family.</text>
</comment>
<dbReference type="Gene3D" id="3.30.1060.10">
    <property type="entry name" value="Peptide methionine sulphoxide reductase MsrA"/>
    <property type="match status" value="1"/>
</dbReference>
<comment type="catalytic activity">
    <reaction evidence="2 4">
        <text>L-methionyl-[protein] + [thioredoxin]-disulfide + H2O = L-methionyl-(S)-S-oxide-[protein] + [thioredoxin]-dithiol</text>
        <dbReference type="Rhea" id="RHEA:14217"/>
        <dbReference type="Rhea" id="RHEA-COMP:10698"/>
        <dbReference type="Rhea" id="RHEA-COMP:10700"/>
        <dbReference type="Rhea" id="RHEA-COMP:12313"/>
        <dbReference type="Rhea" id="RHEA-COMP:12315"/>
        <dbReference type="ChEBI" id="CHEBI:15377"/>
        <dbReference type="ChEBI" id="CHEBI:16044"/>
        <dbReference type="ChEBI" id="CHEBI:29950"/>
        <dbReference type="ChEBI" id="CHEBI:44120"/>
        <dbReference type="ChEBI" id="CHEBI:50058"/>
        <dbReference type="EC" id="1.8.4.11"/>
    </reaction>
</comment>
<reference evidence="7 8" key="2">
    <citation type="submission" date="2019-02" db="EMBL/GenBank/DDBJ databases">
        <title>'Lichenibacterium ramalinii' gen. nov. sp. nov., 'Lichenibacterium minor' gen. nov. sp. nov.</title>
        <authorList>
            <person name="Pankratov T."/>
        </authorList>
    </citation>
    <scope>NUCLEOTIDE SEQUENCE [LARGE SCALE GENOMIC DNA]</scope>
    <source>
        <strain evidence="7 8">RmlP001</strain>
    </source>
</reference>
<feature type="signal peptide" evidence="5">
    <location>
        <begin position="1"/>
        <end position="29"/>
    </location>
</feature>
<dbReference type="SUPFAM" id="SSF55068">
    <property type="entry name" value="Peptide methionine sulfoxide reductase"/>
    <property type="match status" value="1"/>
</dbReference>
<dbReference type="InterPro" id="IPR002569">
    <property type="entry name" value="Met_Sox_Rdtase_MsrA_dom"/>
</dbReference>